<reference evidence="2 3" key="1">
    <citation type="journal article" date="2023" name="Plants (Basel)">
        <title>Bridging the Gap: Combining Genomics and Transcriptomics Approaches to Understand Stylosanthes scabra, an Orphan Legume from the Brazilian Caatinga.</title>
        <authorList>
            <person name="Ferreira-Neto J.R.C."/>
            <person name="da Silva M.D."/>
            <person name="Binneck E."/>
            <person name="de Melo N.F."/>
            <person name="da Silva R.H."/>
            <person name="de Melo A.L.T.M."/>
            <person name="Pandolfi V."/>
            <person name="Bustamante F.O."/>
            <person name="Brasileiro-Vidal A.C."/>
            <person name="Benko-Iseppon A.M."/>
        </authorList>
    </citation>
    <scope>NUCLEOTIDE SEQUENCE [LARGE SCALE GENOMIC DNA]</scope>
    <source>
        <tissue evidence="2">Leaves</tissue>
    </source>
</reference>
<evidence type="ECO:0000313" key="2">
    <source>
        <dbReference type="EMBL" id="MED6177481.1"/>
    </source>
</evidence>
<evidence type="ECO:0000313" key="3">
    <source>
        <dbReference type="Proteomes" id="UP001341840"/>
    </source>
</evidence>
<evidence type="ECO:0000256" key="1">
    <source>
        <dbReference type="SAM" id="MobiDB-lite"/>
    </source>
</evidence>
<accession>A0ABU6VV10</accession>
<protein>
    <submittedName>
        <fullName evidence="2">Uncharacterized protein</fullName>
    </submittedName>
</protein>
<name>A0ABU6VV10_9FABA</name>
<organism evidence="2 3">
    <name type="scientific">Stylosanthes scabra</name>
    <dbReference type="NCBI Taxonomy" id="79078"/>
    <lineage>
        <taxon>Eukaryota</taxon>
        <taxon>Viridiplantae</taxon>
        <taxon>Streptophyta</taxon>
        <taxon>Embryophyta</taxon>
        <taxon>Tracheophyta</taxon>
        <taxon>Spermatophyta</taxon>
        <taxon>Magnoliopsida</taxon>
        <taxon>eudicotyledons</taxon>
        <taxon>Gunneridae</taxon>
        <taxon>Pentapetalae</taxon>
        <taxon>rosids</taxon>
        <taxon>fabids</taxon>
        <taxon>Fabales</taxon>
        <taxon>Fabaceae</taxon>
        <taxon>Papilionoideae</taxon>
        <taxon>50 kb inversion clade</taxon>
        <taxon>dalbergioids sensu lato</taxon>
        <taxon>Dalbergieae</taxon>
        <taxon>Pterocarpus clade</taxon>
        <taxon>Stylosanthes</taxon>
    </lineage>
</organism>
<gene>
    <name evidence="2" type="ORF">PIB30_098518</name>
</gene>
<feature type="non-terminal residue" evidence="2">
    <location>
        <position position="1"/>
    </location>
</feature>
<comment type="caution">
    <text evidence="2">The sequence shown here is derived from an EMBL/GenBank/DDBJ whole genome shotgun (WGS) entry which is preliminary data.</text>
</comment>
<feature type="region of interest" description="Disordered" evidence="1">
    <location>
        <begin position="1"/>
        <end position="24"/>
    </location>
</feature>
<dbReference type="EMBL" id="JASCZI010153565">
    <property type="protein sequence ID" value="MED6177481.1"/>
    <property type="molecule type" value="Genomic_DNA"/>
</dbReference>
<proteinExistence type="predicted"/>
<keyword evidence="3" id="KW-1185">Reference proteome</keyword>
<sequence length="53" mass="6141">DSDYERPYEYESEAFNNPVSSEDEGRTAYDAFNEDTEYGEVEFKVGQVFESKA</sequence>
<dbReference type="Proteomes" id="UP001341840">
    <property type="component" value="Unassembled WGS sequence"/>
</dbReference>